<gene>
    <name evidence="2" type="ORF">DRB17_04180</name>
</gene>
<feature type="compositionally biased region" description="Low complexity" evidence="1">
    <location>
        <begin position="112"/>
        <end position="136"/>
    </location>
</feature>
<dbReference type="EMBL" id="QPMH01000003">
    <property type="protein sequence ID" value="RDD62979.1"/>
    <property type="molecule type" value="Genomic_DNA"/>
</dbReference>
<feature type="region of interest" description="Disordered" evidence="1">
    <location>
        <begin position="94"/>
        <end position="144"/>
    </location>
</feature>
<dbReference type="Pfam" id="PF13557">
    <property type="entry name" value="Phenol_MetA_deg"/>
    <property type="match status" value="1"/>
</dbReference>
<comment type="caution">
    <text evidence="2">The sequence shown here is derived from an EMBL/GenBank/DDBJ whole genome shotgun (WGS) entry which is preliminary data.</text>
</comment>
<dbReference type="RefSeq" id="WP_114580930.1">
    <property type="nucleotide sequence ID" value="NZ_QPMH01000003.1"/>
</dbReference>
<feature type="region of interest" description="Disordered" evidence="1">
    <location>
        <begin position="1"/>
        <end position="22"/>
    </location>
</feature>
<proteinExistence type="predicted"/>
<evidence type="ECO:0000256" key="1">
    <source>
        <dbReference type="SAM" id="MobiDB-lite"/>
    </source>
</evidence>
<feature type="compositionally biased region" description="Basic residues" evidence="1">
    <location>
        <begin position="1"/>
        <end position="10"/>
    </location>
</feature>
<reference evidence="2 3" key="1">
    <citation type="submission" date="2018-07" db="EMBL/GenBank/DDBJ databases">
        <title>Venubactetium sediminum gen. nov., sp. nov., isolated from a marine solar saltern.</title>
        <authorList>
            <person name="Wang S."/>
        </authorList>
    </citation>
    <scope>NUCLEOTIDE SEQUENCE [LARGE SCALE GENOMIC DNA]</scope>
    <source>
        <strain evidence="2 3">WD2A32</strain>
    </source>
</reference>
<accession>A0A369TCE6</accession>
<evidence type="ECO:0000313" key="3">
    <source>
        <dbReference type="Proteomes" id="UP000253941"/>
    </source>
</evidence>
<protein>
    <submittedName>
        <fullName evidence="2">Transporter</fullName>
    </submittedName>
</protein>
<name>A0A369TCE6_9PROT</name>
<evidence type="ECO:0000313" key="2">
    <source>
        <dbReference type="EMBL" id="RDD62979.1"/>
    </source>
</evidence>
<dbReference type="InterPro" id="IPR025737">
    <property type="entry name" value="FApF"/>
</dbReference>
<sequence length="457" mass="50061">MNSALRRTRANARVSRESSTHRSGYPARLVAAVSTLAIACTLSQGAAAEDTAEVIEKLRQRIQQQEQQLRRQKQMLLRQEQELEYQREQLDSLTLDSARARGTTSADGSEGTETAAQADTRQRTAQAEPAETAPTQRPEAEERQFREGELTLIRDRGGVLTPQGTFVLEPELEFATSSSNRFFFQGVEVVEAVLFGIIEASETQRERVTAALGGRYGVTDRFEVDVRVPYIYRNDRIESTGVNDPTFSSVRDIEGDGLGDLEFGAHYQLNSGREDWPLFVGNLRVGAPTGEGPFDVDRDENGLESELPTGSGFWSVEPSITAIVPTDPAVVFGNIGYAWNISRDVDERIPNAQDDVDGVTEIGEVDVGDSINASFGVGVGLNDRLSFSLGYEHSYVLATDTEVDGQVQESDEVHVASFLFGGNYALSPRTAIDLRVAAGLTEEAEDARVTLRVPITF</sequence>
<organism evidence="2 3">
    <name type="scientific">Ferruginivarius sediminum</name>
    <dbReference type="NCBI Taxonomy" id="2661937"/>
    <lineage>
        <taxon>Bacteria</taxon>
        <taxon>Pseudomonadati</taxon>
        <taxon>Pseudomonadota</taxon>
        <taxon>Alphaproteobacteria</taxon>
        <taxon>Rhodospirillales</taxon>
        <taxon>Rhodospirillaceae</taxon>
        <taxon>Ferruginivarius</taxon>
    </lineage>
</organism>
<keyword evidence="3" id="KW-1185">Reference proteome</keyword>
<dbReference type="AlphaFoldDB" id="A0A369TCE6"/>
<dbReference type="Proteomes" id="UP000253941">
    <property type="component" value="Unassembled WGS sequence"/>
</dbReference>
<dbReference type="SUPFAM" id="SSF56935">
    <property type="entry name" value="Porins"/>
    <property type="match status" value="1"/>
</dbReference>